<dbReference type="Proteomes" id="UP000286734">
    <property type="component" value="Unassembled WGS sequence"/>
</dbReference>
<proteinExistence type="predicted"/>
<accession>A0A430R4L2</accession>
<sequence>PEAAQAVLWLAGFLARTYPGRVPELRLEALPKAPLEPHPFVRHVVWQEGEGARLEGFALHLGSLREAARLFLAEPGLLQAPFPGEATEALSLKAPEELGPRVSLAELGYGPQRVEGFGVLTASYAFALADLGPKRYPVGLRLRAVHSPALSQRGYVELLLNGVAFYSEPLEGTLLDLYAPVPARLLERNNTLEVRFRYAPAEGQCTYGALPFTATLDPASYLVLEGGEALSGLDAFPQALLPRFWVYLEPLDSFKLGLAARLVQALQETTKTPLLPEISPTPVR</sequence>
<dbReference type="AlphaFoldDB" id="A0A430R4L2"/>
<organism evidence="1 2">
    <name type="scientific">Thermus scotoductus</name>
    <dbReference type="NCBI Taxonomy" id="37636"/>
    <lineage>
        <taxon>Bacteria</taxon>
        <taxon>Thermotogati</taxon>
        <taxon>Deinococcota</taxon>
        <taxon>Deinococci</taxon>
        <taxon>Thermales</taxon>
        <taxon>Thermaceae</taxon>
        <taxon>Thermus</taxon>
    </lineage>
</organism>
<evidence type="ECO:0000313" key="1">
    <source>
        <dbReference type="EMBL" id="RTH02293.1"/>
    </source>
</evidence>
<gene>
    <name evidence="1" type="ORF">CSW47_11035</name>
</gene>
<dbReference type="EMBL" id="PELP01000357">
    <property type="protein sequence ID" value="RTH02293.1"/>
    <property type="molecule type" value="Genomic_DNA"/>
</dbReference>
<feature type="non-terminal residue" evidence="1">
    <location>
        <position position="1"/>
    </location>
</feature>
<feature type="non-terminal residue" evidence="1">
    <location>
        <position position="284"/>
    </location>
</feature>
<comment type="caution">
    <text evidence="1">The sequence shown here is derived from an EMBL/GenBank/DDBJ whole genome shotgun (WGS) entry which is preliminary data.</text>
</comment>
<dbReference type="Gene3D" id="2.60.120.260">
    <property type="entry name" value="Galactose-binding domain-like"/>
    <property type="match status" value="1"/>
</dbReference>
<reference evidence="1 2" key="1">
    <citation type="journal article" date="2019" name="Extremophiles">
        <title>Biogeography of thermophiles and predominance of Thermus scotoductus in domestic water heaters.</title>
        <authorList>
            <person name="Wilpiszeski R.L."/>
            <person name="Zhang Z."/>
            <person name="House C.H."/>
        </authorList>
    </citation>
    <scope>NUCLEOTIDE SEQUENCE [LARGE SCALE GENOMIC DNA]</scope>
    <source>
        <strain evidence="1 2">34_S34</strain>
    </source>
</reference>
<evidence type="ECO:0000313" key="2">
    <source>
        <dbReference type="Proteomes" id="UP000286734"/>
    </source>
</evidence>
<protein>
    <submittedName>
        <fullName evidence="1">Uncharacterized protein</fullName>
    </submittedName>
</protein>
<name>A0A430R4L2_THESC</name>